<dbReference type="EMBL" id="WTRX01000412">
    <property type="protein sequence ID" value="MWU34491.1"/>
    <property type="molecule type" value="Genomic_DNA"/>
</dbReference>
<feature type="non-terminal residue" evidence="3">
    <location>
        <position position="1"/>
    </location>
</feature>
<sequence length="193" mass="21521">VSLLEGLLDGENMNVMLRGVYLTSSLQRGQMDDIFTQSAARQYRLGNNPLASWPLVDTAPYFTRSLFPQALLAEPNLATESRAWLIRSRRRLTVFSATGGVAALLLITGWHHYYNGNYQSGITVLKQAKAFMDVPPPQGEDDFGNLQLPLLNPVRDATLAYGDWGDRSRLADMGLYQGRRIGPYVEPVSYTHS</sequence>
<evidence type="ECO:0000256" key="1">
    <source>
        <dbReference type="SAM" id="Phobius"/>
    </source>
</evidence>
<comment type="caution">
    <text evidence="3">The sequence shown here is derived from an EMBL/GenBank/DDBJ whole genome shotgun (WGS) entry which is preliminary data.</text>
</comment>
<feature type="domain" description="Type VI secretion system component TssM1 N-terminal" evidence="2">
    <location>
        <begin position="14"/>
        <end position="96"/>
    </location>
</feature>
<reference evidence="3 4" key="1">
    <citation type="submission" date="2019-12" db="EMBL/GenBank/DDBJ databases">
        <title>Enteriobacteria Tanzani isolates_8377-8380.</title>
        <authorList>
            <person name="Subbiah M."/>
            <person name="Call D."/>
        </authorList>
    </citation>
    <scope>NUCLEOTIDE SEQUENCE [LARGE SCALE GENOMIC DNA]</scope>
    <source>
        <strain evidence="3 4">8378wB3</strain>
    </source>
</reference>
<evidence type="ECO:0000259" key="2">
    <source>
        <dbReference type="Pfam" id="PF14331"/>
    </source>
</evidence>
<evidence type="ECO:0000313" key="3">
    <source>
        <dbReference type="EMBL" id="MWU34491.1"/>
    </source>
</evidence>
<name>A0AAW9XAE7_ECOLX</name>
<gene>
    <name evidence="3" type="ORF">GP944_28340</name>
</gene>
<dbReference type="Proteomes" id="UP000441160">
    <property type="component" value="Unassembled WGS sequence"/>
</dbReference>
<keyword evidence="1" id="KW-1133">Transmembrane helix</keyword>
<organism evidence="3 4">
    <name type="scientific">Escherichia coli</name>
    <dbReference type="NCBI Taxonomy" id="562"/>
    <lineage>
        <taxon>Bacteria</taxon>
        <taxon>Pseudomonadati</taxon>
        <taxon>Pseudomonadota</taxon>
        <taxon>Gammaproteobacteria</taxon>
        <taxon>Enterobacterales</taxon>
        <taxon>Enterobacteriaceae</taxon>
        <taxon>Escherichia</taxon>
    </lineage>
</organism>
<dbReference type="PANTHER" id="PTHR36153:SF5">
    <property type="entry name" value="EXPORTED PROTEIN"/>
    <property type="match status" value="1"/>
</dbReference>
<evidence type="ECO:0000313" key="4">
    <source>
        <dbReference type="Proteomes" id="UP000441160"/>
    </source>
</evidence>
<feature type="non-terminal residue" evidence="3">
    <location>
        <position position="193"/>
    </location>
</feature>
<dbReference type="InterPro" id="IPR053156">
    <property type="entry name" value="T6SS_TssM-like"/>
</dbReference>
<accession>A0AAW9XAE7</accession>
<dbReference type="Pfam" id="PF14331">
    <property type="entry name" value="IcmF-related_N"/>
    <property type="match status" value="1"/>
</dbReference>
<dbReference type="AlphaFoldDB" id="A0AAW9XAE7"/>
<dbReference type="InterPro" id="IPR025743">
    <property type="entry name" value="TssM1_N"/>
</dbReference>
<dbReference type="PANTHER" id="PTHR36153">
    <property type="entry name" value="INNER MEMBRANE PROTEIN-RELATED"/>
    <property type="match status" value="1"/>
</dbReference>
<proteinExistence type="predicted"/>
<feature type="transmembrane region" description="Helical" evidence="1">
    <location>
        <begin position="92"/>
        <end position="113"/>
    </location>
</feature>
<protein>
    <recommendedName>
        <fullName evidence="2">Type VI secretion system component TssM1 N-terminal domain-containing protein</fullName>
    </recommendedName>
</protein>
<dbReference type="RefSeq" id="WP_284695964.1">
    <property type="nucleotide sequence ID" value="NZ_WTRX01000412.1"/>
</dbReference>
<keyword evidence="1" id="KW-0812">Transmembrane</keyword>
<keyword evidence="1" id="KW-0472">Membrane</keyword>